<dbReference type="AlphaFoldDB" id="A0AAV2HCE0"/>
<gene>
    <name evidence="3" type="ORF">GSLYS_00004294001</name>
</gene>
<dbReference type="InterPro" id="IPR001810">
    <property type="entry name" value="F-box_dom"/>
</dbReference>
<dbReference type="Proteomes" id="UP001497497">
    <property type="component" value="Unassembled WGS sequence"/>
</dbReference>
<protein>
    <recommendedName>
        <fullName evidence="2">F-box domain-containing protein</fullName>
    </recommendedName>
</protein>
<dbReference type="InterPro" id="IPR036047">
    <property type="entry name" value="F-box-like_dom_sf"/>
</dbReference>
<dbReference type="InterPro" id="IPR032675">
    <property type="entry name" value="LRR_dom_sf"/>
</dbReference>
<dbReference type="Gene3D" id="3.80.10.10">
    <property type="entry name" value="Ribonuclease Inhibitor"/>
    <property type="match status" value="1"/>
</dbReference>
<reference evidence="3 4" key="1">
    <citation type="submission" date="2024-04" db="EMBL/GenBank/DDBJ databases">
        <authorList>
            <consortium name="Genoscope - CEA"/>
            <person name="William W."/>
        </authorList>
    </citation>
    <scope>NUCLEOTIDE SEQUENCE [LARGE SCALE GENOMIC DNA]</scope>
</reference>
<evidence type="ECO:0000313" key="3">
    <source>
        <dbReference type="EMBL" id="CAL1530161.1"/>
    </source>
</evidence>
<organism evidence="3 4">
    <name type="scientific">Lymnaea stagnalis</name>
    <name type="common">Great pond snail</name>
    <name type="synonym">Helix stagnalis</name>
    <dbReference type="NCBI Taxonomy" id="6523"/>
    <lineage>
        <taxon>Eukaryota</taxon>
        <taxon>Metazoa</taxon>
        <taxon>Spiralia</taxon>
        <taxon>Lophotrochozoa</taxon>
        <taxon>Mollusca</taxon>
        <taxon>Gastropoda</taxon>
        <taxon>Heterobranchia</taxon>
        <taxon>Euthyneura</taxon>
        <taxon>Panpulmonata</taxon>
        <taxon>Hygrophila</taxon>
        <taxon>Lymnaeoidea</taxon>
        <taxon>Lymnaeidae</taxon>
        <taxon>Lymnaea</taxon>
    </lineage>
</organism>
<evidence type="ECO:0000313" key="4">
    <source>
        <dbReference type="Proteomes" id="UP001497497"/>
    </source>
</evidence>
<name>A0AAV2HCE0_LYMST</name>
<evidence type="ECO:0000256" key="1">
    <source>
        <dbReference type="SAM" id="MobiDB-lite"/>
    </source>
</evidence>
<feature type="region of interest" description="Disordered" evidence="1">
    <location>
        <begin position="1"/>
        <end position="24"/>
    </location>
</feature>
<evidence type="ECO:0000259" key="2">
    <source>
        <dbReference type="Pfam" id="PF12937"/>
    </source>
</evidence>
<dbReference type="Gene3D" id="1.20.1280.50">
    <property type="match status" value="1"/>
</dbReference>
<dbReference type="SUPFAM" id="SSF52047">
    <property type="entry name" value="RNI-like"/>
    <property type="match status" value="1"/>
</dbReference>
<dbReference type="EMBL" id="CAXITT010000063">
    <property type="protein sequence ID" value="CAL1530161.1"/>
    <property type="molecule type" value="Genomic_DNA"/>
</dbReference>
<dbReference type="SUPFAM" id="SSF81383">
    <property type="entry name" value="F-box domain"/>
    <property type="match status" value="1"/>
</dbReference>
<sequence length="299" mass="34894">MSTTKRRKSAQGTTPPRTHSYERDNWKDKLRPRPVWSALPPNALREIYLHSAFEDRISMGTVCKSWRQGYRDPALWRSRLFEFGGCTSYEELEYNIFVGAKQELTFTSGTKAKGFADQFSTCLEDLEILLKEMDTRSANGILSEFLEFYSSLEESRLRSLTLYNLNLKSLNDAMRKRFLNSFIEVTSGQKFLKKFSMDFPNFDIESGLQFLKCIADSCGDTIETLYLKRCFEIEVSIYQQQHIVTALENHFQKFKSLCRIHVEYFIVSEELIMHWAQGCPNLSFIKFWVTRIALPSMCI</sequence>
<comment type="caution">
    <text evidence="3">The sequence shown here is derived from an EMBL/GenBank/DDBJ whole genome shotgun (WGS) entry which is preliminary data.</text>
</comment>
<dbReference type="Pfam" id="PF12937">
    <property type="entry name" value="F-box-like"/>
    <property type="match status" value="1"/>
</dbReference>
<accession>A0AAV2HCE0</accession>
<proteinExistence type="predicted"/>
<keyword evidence="4" id="KW-1185">Reference proteome</keyword>
<feature type="domain" description="F-box" evidence="2">
    <location>
        <begin position="36"/>
        <end position="80"/>
    </location>
</feature>